<comment type="caution">
    <text evidence="2">The sequence shown here is derived from an EMBL/GenBank/DDBJ whole genome shotgun (WGS) entry which is preliminary data.</text>
</comment>
<evidence type="ECO:0000313" key="2">
    <source>
        <dbReference type="EMBL" id="KAK8774257.1"/>
    </source>
</evidence>
<dbReference type="AlphaFoldDB" id="A0AAQ4EHK6"/>
<name>A0AAQ4EHK6_AMBAM</name>
<gene>
    <name evidence="2" type="ORF">V5799_011210</name>
    <name evidence="1" type="ORF">V5799_011211</name>
</gene>
<sequence length="592" mass="65604">MADVRNNFSIVRHEAISQNQGEAEHIEVRRSASVFYNSCLAFAGKSADLKATTEELFKCVTVVFQALNISVTEWLKMTDPTQLFDHIVHLSLVNRFHVIMDVSIIHSGEQRTLQVNRIPALHNLVREVYHASLAKYLGQVVKAIGKDGATGAVVNEVVALDKKRAGKLPEGGDAQLSLNEIQCKSFPGKTWRDAIEKDVSLPENITVSATVAGSVCDDLNAVLVDTKTAARPLYILAQVSAHVLTYDYELSENREASAVRDVCFRATASAFEGVWPHFLSGFLFINSWIEEVVNAYMSYIKMGIKSQVGNWTWMAEGDRSATLEKLGNIQFTRFYGHGMSKEAIQCTSGRQVSDTSFVSNMVRLKYRDVSNCTSLSVSRNEALIRQILLGNELTVDPSRLMVTLPPMYVVPPMYYRQVEDDKFINIAVLGTQFARKVVSLVDRSSSLQATTGATKNATSSWSKGTLANYSAFQDCYNNKSAHLHEKLNGEQFDDAFSVMASMHIAFEGKRDYERDYVKKSTNRMRASNAILYKRACLSLCTARGAAQDANTLDYTTAYAACLFGAANAPSFAETFDCKPEETMSSIGRCYTG</sequence>
<dbReference type="InterPro" id="IPR024079">
    <property type="entry name" value="MetalloPept_cat_dom_sf"/>
</dbReference>
<dbReference type="SUPFAM" id="SSF55486">
    <property type="entry name" value="Metalloproteases ('zincins'), catalytic domain"/>
    <property type="match status" value="1"/>
</dbReference>
<dbReference type="Proteomes" id="UP001321473">
    <property type="component" value="Unassembled WGS sequence"/>
</dbReference>
<evidence type="ECO:0000313" key="3">
    <source>
        <dbReference type="Proteomes" id="UP001321473"/>
    </source>
</evidence>
<reference evidence="2" key="2">
    <citation type="submission" date="2023-03" db="EMBL/GenBank/DDBJ databases">
        <authorList>
            <person name="Thuy-Boun P."/>
        </authorList>
    </citation>
    <scope>NUCLEOTIDE SEQUENCE</scope>
    <source>
        <strain evidence="2">F_SG_1</strain>
        <tissue evidence="2">Salivary glands</tissue>
    </source>
</reference>
<dbReference type="InterPro" id="IPR000718">
    <property type="entry name" value="Peptidase_M13"/>
</dbReference>
<dbReference type="GO" id="GO:0006508">
    <property type="term" value="P:proteolysis"/>
    <property type="evidence" value="ECO:0007669"/>
    <property type="project" value="InterPro"/>
</dbReference>
<dbReference type="EMBL" id="JARKHS020015649">
    <property type="protein sequence ID" value="KAK8774257.1"/>
    <property type="molecule type" value="Genomic_DNA"/>
</dbReference>
<keyword evidence="3" id="KW-1185">Reference proteome</keyword>
<protein>
    <submittedName>
        <fullName evidence="2">Uncharacterized protein</fullName>
    </submittedName>
</protein>
<dbReference type="Gene3D" id="3.40.390.10">
    <property type="entry name" value="Collagenase (Catalytic Domain)"/>
    <property type="match status" value="1"/>
</dbReference>
<proteinExistence type="predicted"/>
<reference evidence="2" key="3">
    <citation type="submission" date="2024-02" db="EMBL/GenBank/DDBJ databases">
        <authorList>
            <person name="Mcdaniel E.A."/>
            <person name="Celebi F.M."/>
            <person name="Reiter T."/>
            <person name="Weiss E.C."/>
            <person name="Chou S."/>
        </authorList>
    </citation>
    <scope>NUCLEOTIDE SEQUENCE</scope>
    <source>
        <strain evidence="2">F_SG_1</strain>
        <tissue evidence="2">Salivary glands</tissue>
    </source>
</reference>
<organism evidence="2 3">
    <name type="scientific">Amblyomma americanum</name>
    <name type="common">Lone star tick</name>
    <dbReference type="NCBI Taxonomy" id="6943"/>
    <lineage>
        <taxon>Eukaryota</taxon>
        <taxon>Metazoa</taxon>
        <taxon>Ecdysozoa</taxon>
        <taxon>Arthropoda</taxon>
        <taxon>Chelicerata</taxon>
        <taxon>Arachnida</taxon>
        <taxon>Acari</taxon>
        <taxon>Parasitiformes</taxon>
        <taxon>Ixodida</taxon>
        <taxon>Ixodoidea</taxon>
        <taxon>Ixodidae</taxon>
        <taxon>Amblyomminae</taxon>
        <taxon>Amblyomma</taxon>
    </lineage>
</organism>
<reference evidence="2 3" key="1">
    <citation type="journal article" date="2023" name="Arcadia Sci">
        <title>De novo assembly of a long-read Amblyomma americanum tick genome.</title>
        <authorList>
            <person name="Chou S."/>
            <person name="Poskanzer K.E."/>
            <person name="Rollins M."/>
            <person name="Thuy-Boun P.S."/>
        </authorList>
    </citation>
    <scope>NUCLEOTIDE SEQUENCE [LARGE SCALE GENOMIC DNA]</scope>
    <source>
        <strain evidence="2">F_SG_1</strain>
        <tissue evidence="2">Salivary glands</tissue>
    </source>
</reference>
<dbReference type="PROSITE" id="PS51885">
    <property type="entry name" value="NEPRILYSIN"/>
    <property type="match status" value="1"/>
</dbReference>
<dbReference type="GO" id="GO:0004222">
    <property type="term" value="F:metalloendopeptidase activity"/>
    <property type="evidence" value="ECO:0007669"/>
    <property type="project" value="InterPro"/>
</dbReference>
<accession>A0AAQ4EHK6</accession>
<dbReference type="InterPro" id="IPR042089">
    <property type="entry name" value="Peptidase_M13_dom_2"/>
</dbReference>
<dbReference type="Gene3D" id="1.10.1380.10">
    <property type="entry name" value="Neutral endopeptidase , domain2"/>
    <property type="match status" value="1"/>
</dbReference>
<dbReference type="EMBL" id="JARKHS020015650">
    <property type="protein sequence ID" value="KAK8774252.1"/>
    <property type="molecule type" value="Genomic_DNA"/>
</dbReference>
<evidence type="ECO:0000313" key="1">
    <source>
        <dbReference type="EMBL" id="KAK8774252.1"/>
    </source>
</evidence>